<dbReference type="PANTHER" id="PTHR42711:SF5">
    <property type="entry name" value="ABC TRANSPORTER ATP-BINDING PROTEIN NATA"/>
    <property type="match status" value="1"/>
</dbReference>
<dbReference type="InterPro" id="IPR003439">
    <property type="entry name" value="ABC_transporter-like_ATP-bd"/>
</dbReference>
<evidence type="ECO:0000256" key="5">
    <source>
        <dbReference type="ARBA" id="ARBA00022840"/>
    </source>
</evidence>
<reference evidence="7 8" key="1">
    <citation type="submission" date="2018-10" db="EMBL/GenBank/DDBJ databases">
        <title>Dokdonia luteus sp. nov., isolated from sea water.</title>
        <authorList>
            <person name="Zhou L.Y."/>
            <person name="Du Z.J."/>
        </authorList>
    </citation>
    <scope>NUCLEOTIDE SEQUENCE [LARGE SCALE GENOMIC DNA]</scope>
    <source>
        <strain evidence="7 8">SH27</strain>
    </source>
</reference>
<keyword evidence="8" id="KW-1185">Reference proteome</keyword>
<evidence type="ECO:0000256" key="2">
    <source>
        <dbReference type="ARBA" id="ARBA00022448"/>
    </source>
</evidence>
<evidence type="ECO:0000259" key="6">
    <source>
        <dbReference type="PROSITE" id="PS50893"/>
    </source>
</evidence>
<dbReference type="PANTHER" id="PTHR42711">
    <property type="entry name" value="ABC TRANSPORTER ATP-BINDING PROTEIN"/>
    <property type="match status" value="1"/>
</dbReference>
<dbReference type="InterPro" id="IPR017871">
    <property type="entry name" value="ABC_transporter-like_CS"/>
</dbReference>
<keyword evidence="4" id="KW-0547">Nucleotide-binding</keyword>
<dbReference type="SUPFAM" id="SSF52540">
    <property type="entry name" value="P-loop containing nucleoside triphosphate hydrolases"/>
    <property type="match status" value="1"/>
</dbReference>
<dbReference type="Proteomes" id="UP000281985">
    <property type="component" value="Unassembled WGS sequence"/>
</dbReference>
<dbReference type="GO" id="GO:0005524">
    <property type="term" value="F:ATP binding"/>
    <property type="evidence" value="ECO:0007669"/>
    <property type="project" value="UniProtKB-KW"/>
</dbReference>
<dbReference type="RefSeq" id="WP_121918617.1">
    <property type="nucleotide sequence ID" value="NZ_REFV01000021.1"/>
</dbReference>
<name>A0A3M0FU08_9FLAO</name>
<evidence type="ECO:0000256" key="1">
    <source>
        <dbReference type="ARBA" id="ARBA00005417"/>
    </source>
</evidence>
<dbReference type="GO" id="GO:0016887">
    <property type="term" value="F:ATP hydrolysis activity"/>
    <property type="evidence" value="ECO:0007669"/>
    <property type="project" value="InterPro"/>
</dbReference>
<protein>
    <submittedName>
        <fullName evidence="7">ATP-binding cassette domain-containing protein</fullName>
    </submittedName>
</protein>
<evidence type="ECO:0000256" key="3">
    <source>
        <dbReference type="ARBA" id="ARBA00022458"/>
    </source>
</evidence>
<dbReference type="Pfam" id="PF00005">
    <property type="entry name" value="ABC_tran"/>
    <property type="match status" value="1"/>
</dbReference>
<dbReference type="OrthoDB" id="9801987at2"/>
<evidence type="ECO:0000313" key="7">
    <source>
        <dbReference type="EMBL" id="RMB56164.1"/>
    </source>
</evidence>
<dbReference type="PROSITE" id="PS00211">
    <property type="entry name" value="ABC_TRANSPORTER_1"/>
    <property type="match status" value="1"/>
</dbReference>
<gene>
    <name evidence="7" type="ORF">EAX61_15450</name>
</gene>
<proteinExistence type="inferred from homology"/>
<keyword evidence="5 7" id="KW-0067">ATP-binding</keyword>
<sequence>MNALLVADSVSKKFGNFTALNGVSIAVPKGSIFGLLGPNGAGKTTLIRIINQITMPDTGSVLLDGQPLEQHHISDIGYMPEERGLYKSMKVGEQVLYLAQLKGLSKENANKRAKYWFEKLDIGAWWNKKIQELSKGQAQKIQFVVTVMHNPKLLIFDEPFSGFDPINANLIKDEILQLRDEGATIIFSTHRMESVEEMCDHIALIHKSNKVLDGEITTIKREYKNNTFEVGVEMEEAAFAKARTHLSQKFNISPAHFKSLSTDLKLKIEIGDKAQPNDLFAELRQFGQINHFVEVIPSVNDIFIQTVNKNV</sequence>
<dbReference type="InterPro" id="IPR003593">
    <property type="entry name" value="AAA+_ATPase"/>
</dbReference>
<keyword evidence="2" id="KW-0813">Transport</keyword>
<dbReference type="Gene3D" id="3.40.50.300">
    <property type="entry name" value="P-loop containing nucleotide triphosphate hydrolases"/>
    <property type="match status" value="1"/>
</dbReference>
<evidence type="ECO:0000313" key="8">
    <source>
        <dbReference type="Proteomes" id="UP000281985"/>
    </source>
</evidence>
<feature type="domain" description="ABC transporter" evidence="6">
    <location>
        <begin position="5"/>
        <end position="232"/>
    </location>
</feature>
<dbReference type="SMART" id="SM00382">
    <property type="entry name" value="AAA"/>
    <property type="match status" value="1"/>
</dbReference>
<accession>A0A3M0FU08</accession>
<dbReference type="Pfam" id="PF13732">
    <property type="entry name" value="DrrA1-3_C"/>
    <property type="match status" value="1"/>
</dbReference>
<dbReference type="InterPro" id="IPR027417">
    <property type="entry name" value="P-loop_NTPase"/>
</dbReference>
<comment type="similarity">
    <text evidence="1">Belongs to the ABC transporter superfamily.</text>
</comment>
<dbReference type="PROSITE" id="PS50893">
    <property type="entry name" value="ABC_TRANSPORTER_2"/>
    <property type="match status" value="1"/>
</dbReference>
<comment type="caution">
    <text evidence="7">The sequence shown here is derived from an EMBL/GenBank/DDBJ whole genome shotgun (WGS) entry which is preliminary data.</text>
</comment>
<evidence type="ECO:0000256" key="4">
    <source>
        <dbReference type="ARBA" id="ARBA00022741"/>
    </source>
</evidence>
<keyword evidence="3" id="KW-0536">Nodulation</keyword>
<organism evidence="7 8">
    <name type="scientific">Dokdonia sinensis</name>
    <dbReference type="NCBI Taxonomy" id="2479847"/>
    <lineage>
        <taxon>Bacteria</taxon>
        <taxon>Pseudomonadati</taxon>
        <taxon>Bacteroidota</taxon>
        <taxon>Flavobacteriia</taxon>
        <taxon>Flavobacteriales</taxon>
        <taxon>Flavobacteriaceae</taxon>
        <taxon>Dokdonia</taxon>
    </lineage>
</organism>
<dbReference type="AlphaFoldDB" id="A0A3M0FU08"/>
<dbReference type="EMBL" id="REFV01000021">
    <property type="protein sequence ID" value="RMB56164.1"/>
    <property type="molecule type" value="Genomic_DNA"/>
</dbReference>
<dbReference type="InterPro" id="IPR050763">
    <property type="entry name" value="ABC_transporter_ATP-binding"/>
</dbReference>
<dbReference type="InterPro" id="IPR025302">
    <property type="entry name" value="DrrA1/2-like_C"/>
</dbReference>